<dbReference type="Gene3D" id="3.30.70.1060">
    <property type="entry name" value="Dimeric alpha+beta barrel"/>
    <property type="match status" value="1"/>
</dbReference>
<dbReference type="Pfam" id="PF03795">
    <property type="entry name" value="YCII"/>
    <property type="match status" value="1"/>
</dbReference>
<sequence length="112" mass="12196">MKDFLLIFRSLEHDGPSASPEEMQANLKLWMDWFGSIAAQNKLSDRGNRLAHDGKVVRPGQVITDGPYTEIKESIGGYIIVKAESLEEAAAIAGSCPILLEGGNVEVREIAI</sequence>
<evidence type="ECO:0000313" key="4">
    <source>
        <dbReference type="Proteomes" id="UP000002028"/>
    </source>
</evidence>
<evidence type="ECO:0000259" key="2">
    <source>
        <dbReference type="Pfam" id="PF03795"/>
    </source>
</evidence>
<keyword evidence="4" id="KW-1185">Reference proteome</keyword>
<proteinExistence type="inferred from homology"/>
<comment type="similarity">
    <text evidence="1">Belongs to the YciI family.</text>
</comment>
<evidence type="ECO:0000313" key="3">
    <source>
        <dbReference type="EMBL" id="ADB38796.1"/>
    </source>
</evidence>
<dbReference type="KEGG" id="sli:Slin_2781"/>
<feature type="domain" description="YCII-related" evidence="2">
    <location>
        <begin position="40"/>
        <end position="110"/>
    </location>
</feature>
<accession>D2QJ83</accession>
<protein>
    <submittedName>
        <fullName evidence="3">YCII-related protein</fullName>
    </submittedName>
</protein>
<name>D2QJ83_SPILD</name>
<dbReference type="Proteomes" id="UP000002028">
    <property type="component" value="Chromosome"/>
</dbReference>
<gene>
    <name evidence="3" type="ordered locus">Slin_2781</name>
</gene>
<dbReference type="InterPro" id="IPR005545">
    <property type="entry name" value="YCII"/>
</dbReference>
<dbReference type="eggNOG" id="COG3795">
    <property type="taxonomic scope" value="Bacteria"/>
</dbReference>
<organism evidence="3 4">
    <name type="scientific">Spirosoma linguale (strain ATCC 33905 / DSM 74 / LMG 10896 / Claus 1)</name>
    <dbReference type="NCBI Taxonomy" id="504472"/>
    <lineage>
        <taxon>Bacteria</taxon>
        <taxon>Pseudomonadati</taxon>
        <taxon>Bacteroidota</taxon>
        <taxon>Cytophagia</taxon>
        <taxon>Cytophagales</taxon>
        <taxon>Cytophagaceae</taxon>
        <taxon>Spirosoma</taxon>
    </lineage>
</organism>
<dbReference type="HOGENOM" id="CLU_130902_4_1_10"/>
<evidence type="ECO:0000256" key="1">
    <source>
        <dbReference type="ARBA" id="ARBA00007689"/>
    </source>
</evidence>
<dbReference type="PANTHER" id="PTHR35174">
    <property type="entry name" value="BLL7171 PROTEIN-RELATED"/>
    <property type="match status" value="1"/>
</dbReference>
<dbReference type="SUPFAM" id="SSF54909">
    <property type="entry name" value="Dimeric alpha+beta barrel"/>
    <property type="match status" value="1"/>
</dbReference>
<dbReference type="EMBL" id="CP001769">
    <property type="protein sequence ID" value="ADB38796.1"/>
    <property type="molecule type" value="Genomic_DNA"/>
</dbReference>
<reference evidence="3 4" key="1">
    <citation type="journal article" date="2010" name="Stand. Genomic Sci.">
        <title>Complete genome sequence of Spirosoma linguale type strain (1).</title>
        <authorList>
            <person name="Lail K."/>
            <person name="Sikorski J."/>
            <person name="Saunders E."/>
            <person name="Lapidus A."/>
            <person name="Glavina Del Rio T."/>
            <person name="Copeland A."/>
            <person name="Tice H."/>
            <person name="Cheng J.-F."/>
            <person name="Lucas S."/>
            <person name="Nolan M."/>
            <person name="Bruce D."/>
            <person name="Goodwin L."/>
            <person name="Pitluck S."/>
            <person name="Ivanova N."/>
            <person name="Mavromatis K."/>
            <person name="Ovchinnikova G."/>
            <person name="Pati A."/>
            <person name="Chen A."/>
            <person name="Palaniappan K."/>
            <person name="Land M."/>
            <person name="Hauser L."/>
            <person name="Chang Y.-J."/>
            <person name="Jeffries C.D."/>
            <person name="Chain P."/>
            <person name="Brettin T."/>
            <person name="Detter J.C."/>
            <person name="Schuetze A."/>
            <person name="Rohde M."/>
            <person name="Tindall B.J."/>
            <person name="Goeker M."/>
            <person name="Bristow J."/>
            <person name="Eisen J.A."/>
            <person name="Markowitz V."/>
            <person name="Hugenholtz P."/>
            <person name="Kyrpides N.C."/>
            <person name="Klenk H.-P."/>
            <person name="Chen F."/>
        </authorList>
    </citation>
    <scope>NUCLEOTIDE SEQUENCE [LARGE SCALE GENOMIC DNA]</scope>
    <source>
        <strain evidence="4">ATCC 33905 / DSM 74 / LMG 10896 / Claus 1</strain>
    </source>
</reference>
<dbReference type="AlphaFoldDB" id="D2QJ83"/>
<dbReference type="RefSeq" id="WP_012927328.1">
    <property type="nucleotide sequence ID" value="NC_013730.1"/>
</dbReference>
<dbReference type="PANTHER" id="PTHR35174:SF1">
    <property type="entry name" value="BLL0086 PROTEIN"/>
    <property type="match status" value="1"/>
</dbReference>
<dbReference type="STRING" id="504472.Slin_2781"/>
<dbReference type="InterPro" id="IPR011008">
    <property type="entry name" value="Dimeric_a/b-barrel"/>
</dbReference>